<evidence type="ECO:0000313" key="3">
    <source>
        <dbReference type="Proteomes" id="UP000199515"/>
    </source>
</evidence>
<dbReference type="AlphaFoldDB" id="A0A1H2YS93"/>
<protein>
    <submittedName>
        <fullName evidence="2">Uncharacterized protein</fullName>
    </submittedName>
</protein>
<organism evidence="2 3">
    <name type="scientific">Amycolatopsis xylanica</name>
    <dbReference type="NCBI Taxonomy" id="589385"/>
    <lineage>
        <taxon>Bacteria</taxon>
        <taxon>Bacillati</taxon>
        <taxon>Actinomycetota</taxon>
        <taxon>Actinomycetes</taxon>
        <taxon>Pseudonocardiales</taxon>
        <taxon>Pseudonocardiaceae</taxon>
        <taxon>Amycolatopsis</taxon>
    </lineage>
</organism>
<keyword evidence="1" id="KW-0472">Membrane</keyword>
<keyword evidence="1" id="KW-1133">Transmembrane helix</keyword>
<keyword evidence="3" id="KW-1185">Reference proteome</keyword>
<dbReference type="RefSeq" id="WP_091288166.1">
    <property type="nucleotide sequence ID" value="NZ_FNON01000002.1"/>
</dbReference>
<reference evidence="2 3" key="1">
    <citation type="submission" date="2016-10" db="EMBL/GenBank/DDBJ databases">
        <authorList>
            <person name="de Groot N.N."/>
        </authorList>
    </citation>
    <scope>NUCLEOTIDE SEQUENCE [LARGE SCALE GENOMIC DNA]</scope>
    <source>
        <strain evidence="2 3">CPCC 202699</strain>
    </source>
</reference>
<dbReference type="EMBL" id="FNON01000002">
    <property type="protein sequence ID" value="SDX08020.1"/>
    <property type="molecule type" value="Genomic_DNA"/>
</dbReference>
<feature type="transmembrane region" description="Helical" evidence="1">
    <location>
        <begin position="50"/>
        <end position="67"/>
    </location>
</feature>
<keyword evidence="1" id="KW-0812">Transmembrane</keyword>
<feature type="transmembrane region" description="Helical" evidence="1">
    <location>
        <begin position="12"/>
        <end position="30"/>
    </location>
</feature>
<name>A0A1H2YS93_9PSEU</name>
<accession>A0A1H2YS93</accession>
<gene>
    <name evidence="2" type="ORF">SAMN05421504_102244</name>
</gene>
<evidence type="ECO:0000256" key="1">
    <source>
        <dbReference type="SAM" id="Phobius"/>
    </source>
</evidence>
<proteinExistence type="predicted"/>
<evidence type="ECO:0000313" key="2">
    <source>
        <dbReference type="EMBL" id="SDX08020.1"/>
    </source>
</evidence>
<dbReference type="Proteomes" id="UP000199515">
    <property type="component" value="Unassembled WGS sequence"/>
</dbReference>
<sequence>MASKEALTALEGIGALGVIQGAGSMIARFGWDKDWGLLGLLDKHVFPTPWWVGLILAVAGLALILRVDQLKKAA</sequence>